<sequence length="97" mass="10799">MDEEMLTFNEICLWRSVKDAQDTNTLRNVNNCLGWGILEGGRLAVNRRFANLPGDCPTSSLILRGTFSALDKIDAPAALHKLSSVVYRLICIFVLKS</sequence>
<name>A0ABS8RIZ7_DATST</name>
<reference evidence="1 2" key="1">
    <citation type="journal article" date="2021" name="BMC Genomics">
        <title>Datura genome reveals duplications of psychoactive alkaloid biosynthetic genes and high mutation rate following tissue culture.</title>
        <authorList>
            <person name="Rajewski A."/>
            <person name="Carter-House D."/>
            <person name="Stajich J."/>
            <person name="Litt A."/>
        </authorList>
    </citation>
    <scope>NUCLEOTIDE SEQUENCE [LARGE SCALE GENOMIC DNA]</scope>
    <source>
        <strain evidence="1">AR-01</strain>
    </source>
</reference>
<comment type="caution">
    <text evidence="1">The sequence shown here is derived from an EMBL/GenBank/DDBJ whole genome shotgun (WGS) entry which is preliminary data.</text>
</comment>
<gene>
    <name evidence="1" type="ORF">HAX54_000086</name>
</gene>
<organism evidence="1 2">
    <name type="scientific">Datura stramonium</name>
    <name type="common">Jimsonweed</name>
    <name type="synonym">Common thornapple</name>
    <dbReference type="NCBI Taxonomy" id="4076"/>
    <lineage>
        <taxon>Eukaryota</taxon>
        <taxon>Viridiplantae</taxon>
        <taxon>Streptophyta</taxon>
        <taxon>Embryophyta</taxon>
        <taxon>Tracheophyta</taxon>
        <taxon>Spermatophyta</taxon>
        <taxon>Magnoliopsida</taxon>
        <taxon>eudicotyledons</taxon>
        <taxon>Gunneridae</taxon>
        <taxon>Pentapetalae</taxon>
        <taxon>asterids</taxon>
        <taxon>lamiids</taxon>
        <taxon>Solanales</taxon>
        <taxon>Solanaceae</taxon>
        <taxon>Solanoideae</taxon>
        <taxon>Datureae</taxon>
        <taxon>Datura</taxon>
    </lineage>
</organism>
<keyword evidence="2" id="KW-1185">Reference proteome</keyword>
<proteinExistence type="predicted"/>
<accession>A0ABS8RIZ7</accession>
<evidence type="ECO:0000313" key="1">
    <source>
        <dbReference type="EMBL" id="MCD7446276.1"/>
    </source>
</evidence>
<dbReference type="Proteomes" id="UP000823775">
    <property type="component" value="Unassembled WGS sequence"/>
</dbReference>
<dbReference type="EMBL" id="JACEIK010000010">
    <property type="protein sequence ID" value="MCD7446276.1"/>
    <property type="molecule type" value="Genomic_DNA"/>
</dbReference>
<evidence type="ECO:0000313" key="2">
    <source>
        <dbReference type="Proteomes" id="UP000823775"/>
    </source>
</evidence>
<protein>
    <submittedName>
        <fullName evidence="1">Uncharacterized protein</fullName>
    </submittedName>
</protein>